<dbReference type="AlphaFoldDB" id="A0AAN7KKY8"/>
<evidence type="ECO:0000256" key="6">
    <source>
        <dbReference type="ARBA" id="ARBA00022692"/>
    </source>
</evidence>
<proteinExistence type="inferred from homology"/>
<evidence type="ECO:0000256" key="1">
    <source>
        <dbReference type="ARBA" id="ARBA00004606"/>
    </source>
</evidence>
<evidence type="ECO:0000256" key="9">
    <source>
        <dbReference type="ARBA" id="ARBA00023136"/>
    </source>
</evidence>
<keyword evidence="4" id="KW-0328">Glycosyltransferase</keyword>
<keyword evidence="11" id="KW-0294">Fucose metabolism</keyword>
<dbReference type="PANTHER" id="PTHR31741">
    <property type="entry name" value="OS02G0726500 PROTEIN-RELATED"/>
    <property type="match status" value="1"/>
</dbReference>
<keyword evidence="5" id="KW-0808">Transferase</keyword>
<evidence type="ECO:0000313" key="14">
    <source>
        <dbReference type="EMBL" id="KAK4767069.1"/>
    </source>
</evidence>
<keyword evidence="8" id="KW-1133">Transmembrane helix</keyword>
<dbReference type="GO" id="GO:0016757">
    <property type="term" value="F:glycosyltransferase activity"/>
    <property type="evidence" value="ECO:0007669"/>
    <property type="project" value="UniProtKB-KW"/>
</dbReference>
<dbReference type="Proteomes" id="UP001346149">
    <property type="component" value="Unassembled WGS sequence"/>
</dbReference>
<dbReference type="InterPro" id="IPR019378">
    <property type="entry name" value="GDP-Fuc_O-FucTrfase"/>
</dbReference>
<dbReference type="GO" id="GO:0016020">
    <property type="term" value="C:membrane"/>
    <property type="evidence" value="ECO:0007669"/>
    <property type="project" value="UniProtKB-SubCell"/>
</dbReference>
<name>A0AAN7KKY8_TRANT</name>
<keyword evidence="9" id="KW-0472">Membrane</keyword>
<dbReference type="GO" id="GO:0005737">
    <property type="term" value="C:cytoplasm"/>
    <property type="evidence" value="ECO:0007669"/>
    <property type="project" value="TreeGrafter"/>
</dbReference>
<reference evidence="14 15" key="1">
    <citation type="journal article" date="2023" name="Hortic Res">
        <title>Pangenome of water caltrop reveals structural variations and asymmetric subgenome divergence after allopolyploidization.</title>
        <authorList>
            <person name="Zhang X."/>
            <person name="Chen Y."/>
            <person name="Wang L."/>
            <person name="Yuan Y."/>
            <person name="Fang M."/>
            <person name="Shi L."/>
            <person name="Lu R."/>
            <person name="Comes H.P."/>
            <person name="Ma Y."/>
            <person name="Chen Y."/>
            <person name="Huang G."/>
            <person name="Zhou Y."/>
            <person name="Zheng Z."/>
            <person name="Qiu Y."/>
        </authorList>
    </citation>
    <scope>NUCLEOTIDE SEQUENCE [LARGE SCALE GENOMIC DNA]</scope>
    <source>
        <strain evidence="14">F231</strain>
    </source>
</reference>
<evidence type="ECO:0000256" key="10">
    <source>
        <dbReference type="ARBA" id="ARBA00023180"/>
    </source>
</evidence>
<comment type="subcellular location">
    <subcellularLocation>
        <location evidence="1">Membrane</location>
        <topology evidence="1">Single-pass type II membrane protein</topology>
    </subcellularLocation>
</comment>
<protein>
    <recommendedName>
        <fullName evidence="13">O-fucosyltransferase family protein</fullName>
    </recommendedName>
</protein>
<evidence type="ECO:0000256" key="4">
    <source>
        <dbReference type="ARBA" id="ARBA00022676"/>
    </source>
</evidence>
<dbReference type="GO" id="GO:0006004">
    <property type="term" value="P:fucose metabolic process"/>
    <property type="evidence" value="ECO:0007669"/>
    <property type="project" value="UniProtKB-KW"/>
</dbReference>
<comment type="pathway">
    <text evidence="2">Glycan metabolism.</text>
</comment>
<keyword evidence="7" id="KW-0735">Signal-anchor</keyword>
<comment type="similarity">
    <text evidence="3">Belongs to the glycosyltransferase GT106 family.</text>
</comment>
<evidence type="ECO:0000256" key="12">
    <source>
        <dbReference type="ARBA" id="ARBA00023277"/>
    </source>
</evidence>
<keyword evidence="6" id="KW-0812">Transmembrane</keyword>
<dbReference type="EMBL" id="JAXQNO010000022">
    <property type="protein sequence ID" value="KAK4767069.1"/>
    <property type="molecule type" value="Genomic_DNA"/>
</dbReference>
<accession>A0AAN7KKY8</accession>
<evidence type="ECO:0000256" key="3">
    <source>
        <dbReference type="ARBA" id="ARBA00007737"/>
    </source>
</evidence>
<evidence type="ECO:0000256" key="13">
    <source>
        <dbReference type="ARBA" id="ARBA00030350"/>
    </source>
</evidence>
<dbReference type="Pfam" id="PF10250">
    <property type="entry name" value="O-FucT"/>
    <property type="match status" value="1"/>
</dbReference>
<comment type="caution">
    <text evidence="14">The sequence shown here is derived from an EMBL/GenBank/DDBJ whole genome shotgun (WGS) entry which is preliminary data.</text>
</comment>
<evidence type="ECO:0000256" key="11">
    <source>
        <dbReference type="ARBA" id="ARBA00023253"/>
    </source>
</evidence>
<sequence length="148" mass="16616">MDEKDVWVRTGCLPGLSRKYDRLINLEREKHSELLTARSSMSYHDRKLAGLCPLNAMELSVCGSLHGLLKALGAPKGARIYWAGGQPLGGREALQPLTREFSNFFSKDDMALPGELEPFGGHRLHHLLEERRLHAVSWRQHGPRPPGN</sequence>
<evidence type="ECO:0000256" key="2">
    <source>
        <dbReference type="ARBA" id="ARBA00004881"/>
    </source>
</evidence>
<organism evidence="14 15">
    <name type="scientific">Trapa natans</name>
    <name type="common">Water chestnut</name>
    <dbReference type="NCBI Taxonomy" id="22666"/>
    <lineage>
        <taxon>Eukaryota</taxon>
        <taxon>Viridiplantae</taxon>
        <taxon>Streptophyta</taxon>
        <taxon>Embryophyta</taxon>
        <taxon>Tracheophyta</taxon>
        <taxon>Spermatophyta</taxon>
        <taxon>Magnoliopsida</taxon>
        <taxon>eudicotyledons</taxon>
        <taxon>Gunneridae</taxon>
        <taxon>Pentapetalae</taxon>
        <taxon>rosids</taxon>
        <taxon>malvids</taxon>
        <taxon>Myrtales</taxon>
        <taxon>Lythraceae</taxon>
        <taxon>Trapa</taxon>
    </lineage>
</organism>
<keyword evidence="10" id="KW-0325">Glycoprotein</keyword>
<evidence type="ECO:0000256" key="8">
    <source>
        <dbReference type="ARBA" id="ARBA00022989"/>
    </source>
</evidence>
<dbReference type="PANTHER" id="PTHR31741:SF66">
    <property type="entry name" value="O-FUCOSYLTRANSFERASE 20"/>
    <property type="match status" value="1"/>
</dbReference>
<evidence type="ECO:0000313" key="15">
    <source>
        <dbReference type="Proteomes" id="UP001346149"/>
    </source>
</evidence>
<keyword evidence="12" id="KW-0119">Carbohydrate metabolism</keyword>
<evidence type="ECO:0000256" key="7">
    <source>
        <dbReference type="ARBA" id="ARBA00022968"/>
    </source>
</evidence>
<evidence type="ECO:0000256" key="5">
    <source>
        <dbReference type="ARBA" id="ARBA00022679"/>
    </source>
</evidence>
<gene>
    <name evidence="14" type="ORF">SAY86_014820</name>
</gene>
<keyword evidence="15" id="KW-1185">Reference proteome</keyword>